<proteinExistence type="predicted"/>
<dbReference type="SMART" id="SM00220">
    <property type="entry name" value="S_TKc"/>
    <property type="match status" value="1"/>
</dbReference>
<keyword evidence="4" id="KW-0547">Nucleotide-binding</keyword>
<dbReference type="PROSITE" id="PS00108">
    <property type="entry name" value="PROTEIN_KINASE_ST"/>
    <property type="match status" value="1"/>
</dbReference>
<dbReference type="InterPro" id="IPR011009">
    <property type="entry name" value="Kinase-like_dom_sf"/>
</dbReference>
<dbReference type="SUPFAM" id="SSF56112">
    <property type="entry name" value="Protein kinase-like (PK-like)"/>
    <property type="match status" value="1"/>
</dbReference>
<dbReference type="Proteomes" id="UP000231791">
    <property type="component" value="Chromosome"/>
</dbReference>
<keyword evidence="5 8" id="KW-0418">Kinase</keyword>
<dbReference type="PROSITE" id="PS00107">
    <property type="entry name" value="PROTEIN_KINASE_ATP"/>
    <property type="match status" value="1"/>
</dbReference>
<keyword evidence="3 8" id="KW-0808">Transferase</keyword>
<dbReference type="EC" id="2.7.11.1" evidence="1"/>
<feature type="domain" description="Protein kinase" evidence="7">
    <location>
        <begin position="10"/>
        <end position="278"/>
    </location>
</feature>
<dbReference type="PROSITE" id="PS50011">
    <property type="entry name" value="PROTEIN_KINASE_DOM"/>
    <property type="match status" value="1"/>
</dbReference>
<organism evidence="8 9">
    <name type="scientific">Streptomyces lavendulae subsp. lavendulae</name>
    <dbReference type="NCBI Taxonomy" id="58340"/>
    <lineage>
        <taxon>Bacteria</taxon>
        <taxon>Bacillati</taxon>
        <taxon>Actinomycetota</taxon>
        <taxon>Actinomycetes</taxon>
        <taxon>Kitasatosporales</taxon>
        <taxon>Streptomycetaceae</taxon>
        <taxon>Streptomyces</taxon>
    </lineage>
</organism>
<dbReference type="EMBL" id="CP024985">
    <property type="protein sequence ID" value="ATZ27049.1"/>
    <property type="molecule type" value="Genomic_DNA"/>
</dbReference>
<evidence type="ECO:0000313" key="9">
    <source>
        <dbReference type="Proteomes" id="UP000231791"/>
    </source>
</evidence>
<dbReference type="PANTHER" id="PTHR43289">
    <property type="entry name" value="MITOGEN-ACTIVATED PROTEIN KINASE KINASE KINASE 20-RELATED"/>
    <property type="match status" value="1"/>
</dbReference>
<sequence>MRGELIEGRYRLEEQLGEGGMGEVWSALDVRMMRPVAAKLVRTVPGMDPAEVERRFTHEVRSAANLPHRHTVTVHDCGETFLAGRRLLYLVMERLDGSTLAQLFRDPRPVPWYDIANWAGQIAAALSAAHARGIVHRDVKPGNVMLTGNGVIKVLDFGLAKILAESLEVSALTVTGTAMGTFAYMSPEQCRGDSAIDHRADLYSLGCLLYEGLAGRPPFTGAEPYALLYQQVHEQPRPLPAGRAPAALTDLVMHLLAKDPAHRPPDAATVVRELDRLLAAYRQPPARPPAVPGGGDGAAEVARMRAEAEREITELRERVTRDVMAVRAAAQKDAAAKREEADALFEETRARAAQAAADFETNLAKRREQSEREMAVRRARAEERLAEIEHRAEQLRLEAEKLRTDCERRALQTVETAQRQAENIVADANAKADRIRSESERELAALTTRRDSIDAQLTNVRGRLAELTGAAAAVEAQQQVIPQQK</sequence>
<evidence type="ECO:0000256" key="2">
    <source>
        <dbReference type="ARBA" id="ARBA00022527"/>
    </source>
</evidence>
<evidence type="ECO:0000256" key="4">
    <source>
        <dbReference type="ARBA" id="ARBA00022741"/>
    </source>
</evidence>
<dbReference type="AlphaFoldDB" id="A0A2K8PK16"/>
<dbReference type="KEGG" id="slx:SLAV_26285"/>
<keyword evidence="9" id="KW-1185">Reference proteome</keyword>
<dbReference type="PANTHER" id="PTHR43289:SF30">
    <property type="entry name" value="NON-SPECIFIC SERINE_THREONINE PROTEIN KINASE"/>
    <property type="match status" value="1"/>
</dbReference>
<evidence type="ECO:0000256" key="1">
    <source>
        <dbReference type="ARBA" id="ARBA00012513"/>
    </source>
</evidence>
<reference evidence="8 9" key="1">
    <citation type="submission" date="2017-11" db="EMBL/GenBank/DDBJ databases">
        <title>Complete genome sequence of Streptomyces lavendulae subsp. lavendulae CCM 3239 (formerly 'Streptomyces aureofaciens CCM 3239'), the producer of the angucycline-type antibiotic auricin.</title>
        <authorList>
            <person name="Busche T."/>
            <person name="Novakova R."/>
            <person name="Al'Dilaimi A."/>
            <person name="Homerova D."/>
            <person name="Feckova L."/>
            <person name="Rezuchova B."/>
            <person name="Mingyar E."/>
            <person name="Csolleiova D."/>
            <person name="Bekeova C."/>
            <person name="Winkler A."/>
            <person name="Sevcikova B."/>
            <person name="Kalinowski J."/>
            <person name="Kormanec J."/>
            <person name="Ruckert C."/>
        </authorList>
    </citation>
    <scope>NUCLEOTIDE SEQUENCE [LARGE SCALE GENOMIC DNA]</scope>
    <source>
        <strain evidence="8 9">CCM 3239</strain>
    </source>
</reference>
<evidence type="ECO:0000259" key="7">
    <source>
        <dbReference type="PROSITE" id="PS50011"/>
    </source>
</evidence>
<protein>
    <recommendedName>
        <fullName evidence="1">non-specific serine/threonine protein kinase</fullName>
        <ecNumber evidence="1">2.7.11.1</ecNumber>
    </recommendedName>
</protein>
<dbReference type="InterPro" id="IPR000719">
    <property type="entry name" value="Prot_kinase_dom"/>
</dbReference>
<dbReference type="FunFam" id="1.10.510.10:FF:000021">
    <property type="entry name" value="Serine/threonine protein kinase"/>
    <property type="match status" value="1"/>
</dbReference>
<dbReference type="GO" id="GO:0005524">
    <property type="term" value="F:ATP binding"/>
    <property type="evidence" value="ECO:0007669"/>
    <property type="project" value="UniProtKB-UniRule"/>
</dbReference>
<accession>A0A2K8PK16</accession>
<dbReference type="CDD" id="cd06503">
    <property type="entry name" value="ATP-synt_Fo_b"/>
    <property type="match status" value="1"/>
</dbReference>
<dbReference type="OrthoDB" id="9762169at2"/>
<keyword evidence="2" id="KW-0723">Serine/threonine-protein kinase</keyword>
<dbReference type="InterPro" id="IPR017441">
    <property type="entry name" value="Protein_kinase_ATP_BS"/>
</dbReference>
<dbReference type="InterPro" id="IPR008271">
    <property type="entry name" value="Ser/Thr_kinase_AS"/>
</dbReference>
<evidence type="ECO:0000256" key="5">
    <source>
        <dbReference type="ARBA" id="ARBA00022777"/>
    </source>
</evidence>
<dbReference type="Pfam" id="PF00069">
    <property type="entry name" value="Pkinase"/>
    <property type="match status" value="1"/>
</dbReference>
<name>A0A2K8PK16_STRLA</name>
<keyword evidence="6" id="KW-0067">ATP-binding</keyword>
<dbReference type="GO" id="GO:0004674">
    <property type="term" value="F:protein serine/threonine kinase activity"/>
    <property type="evidence" value="ECO:0007669"/>
    <property type="project" value="UniProtKB-KW"/>
</dbReference>
<evidence type="ECO:0000256" key="3">
    <source>
        <dbReference type="ARBA" id="ARBA00022679"/>
    </source>
</evidence>
<dbReference type="Gene3D" id="1.10.510.10">
    <property type="entry name" value="Transferase(Phosphotransferase) domain 1"/>
    <property type="match status" value="1"/>
</dbReference>
<gene>
    <name evidence="8" type="primary">pknB7</name>
    <name evidence="8" type="ORF">SLAV_26285</name>
</gene>
<dbReference type="CDD" id="cd14014">
    <property type="entry name" value="STKc_PknB_like"/>
    <property type="match status" value="1"/>
</dbReference>
<dbReference type="Gene3D" id="3.30.200.20">
    <property type="entry name" value="Phosphorylase Kinase, domain 1"/>
    <property type="match status" value="1"/>
</dbReference>
<evidence type="ECO:0000256" key="6">
    <source>
        <dbReference type="ARBA" id="ARBA00022840"/>
    </source>
</evidence>
<evidence type="ECO:0000313" key="8">
    <source>
        <dbReference type="EMBL" id="ATZ27049.1"/>
    </source>
</evidence>